<evidence type="ECO:0000256" key="2">
    <source>
        <dbReference type="ARBA" id="ARBA00022692"/>
    </source>
</evidence>
<name>A0A397QV79_9MOLU</name>
<comment type="subcellular location">
    <subcellularLocation>
        <location evidence="1">Membrane</location>
        <topology evidence="1">Multi-pass membrane protein</topology>
    </subcellularLocation>
</comment>
<feature type="transmembrane region" description="Helical" evidence="5">
    <location>
        <begin position="12"/>
        <end position="33"/>
    </location>
</feature>
<dbReference type="InParanoid" id="A0A397QV79"/>
<gene>
    <name evidence="7" type="ORF">EI71_01969</name>
</gene>
<evidence type="ECO:0000313" key="7">
    <source>
        <dbReference type="EMBL" id="RIA64729.1"/>
    </source>
</evidence>
<dbReference type="Proteomes" id="UP000266506">
    <property type="component" value="Unassembled WGS sequence"/>
</dbReference>
<feature type="transmembrane region" description="Helical" evidence="5">
    <location>
        <begin position="81"/>
        <end position="102"/>
    </location>
</feature>
<evidence type="ECO:0000259" key="6">
    <source>
        <dbReference type="Pfam" id="PF04138"/>
    </source>
</evidence>
<keyword evidence="8" id="KW-1185">Reference proteome</keyword>
<feature type="domain" description="GtrA/DPMS transmembrane" evidence="6">
    <location>
        <begin position="14"/>
        <end position="150"/>
    </location>
</feature>
<evidence type="ECO:0000313" key="8">
    <source>
        <dbReference type="Proteomes" id="UP000266506"/>
    </source>
</evidence>
<proteinExistence type="predicted"/>
<comment type="caution">
    <text evidence="7">The sequence shown here is derived from an EMBL/GenBank/DDBJ whole genome shotgun (WGS) entry which is preliminary data.</text>
</comment>
<organism evidence="7 8">
    <name type="scientific">Anaeroplasma bactoclasticum</name>
    <dbReference type="NCBI Taxonomy" id="2088"/>
    <lineage>
        <taxon>Bacteria</taxon>
        <taxon>Bacillati</taxon>
        <taxon>Mycoplasmatota</taxon>
        <taxon>Mollicutes</taxon>
        <taxon>Anaeroplasmatales</taxon>
        <taxon>Anaeroplasmataceae</taxon>
        <taxon>Anaeroplasma</taxon>
    </lineage>
</organism>
<evidence type="ECO:0000256" key="4">
    <source>
        <dbReference type="ARBA" id="ARBA00023136"/>
    </source>
</evidence>
<keyword evidence="4 5" id="KW-0472">Membrane</keyword>
<dbReference type="GO" id="GO:0016020">
    <property type="term" value="C:membrane"/>
    <property type="evidence" value="ECO:0007669"/>
    <property type="project" value="UniProtKB-SubCell"/>
</dbReference>
<keyword evidence="3 5" id="KW-1133">Transmembrane helix</keyword>
<keyword evidence="2 5" id="KW-0812">Transmembrane</keyword>
<dbReference type="AlphaFoldDB" id="A0A397QV79"/>
<accession>A0A397QV79</accession>
<dbReference type="GO" id="GO:0000271">
    <property type="term" value="P:polysaccharide biosynthetic process"/>
    <property type="evidence" value="ECO:0007669"/>
    <property type="project" value="InterPro"/>
</dbReference>
<feature type="transmembrane region" description="Helical" evidence="5">
    <location>
        <begin position="122"/>
        <end position="144"/>
    </location>
</feature>
<dbReference type="RefSeq" id="WP_119017007.1">
    <property type="nucleotide sequence ID" value="NZ_QXEV01000043.1"/>
</dbReference>
<dbReference type="EMBL" id="QXEV01000043">
    <property type="protein sequence ID" value="RIA64729.1"/>
    <property type="molecule type" value="Genomic_DNA"/>
</dbReference>
<dbReference type="Pfam" id="PF04138">
    <property type="entry name" value="GtrA_DPMS_TM"/>
    <property type="match status" value="1"/>
</dbReference>
<sequence>MKQNKKELGLEILRFLIVGGLATLVDYAVTWAFKNFVCQNLEVNLAVFIYTAAGFTAGLFTNWFLQKFVYRYITKDQQRSFYVFFKFVVLSLIGFGITWLGMRLSEPLHDNVLFDFWFLHNIQLWFWVFKVVLTIIVLIMNYIGRKLFVFNQKKEKVKDTSESIEDEKAEE</sequence>
<dbReference type="OrthoDB" id="9807815at2"/>
<protein>
    <submittedName>
        <fullName evidence="7">Putative flippase GtrA</fullName>
    </submittedName>
</protein>
<feature type="transmembrane region" description="Helical" evidence="5">
    <location>
        <begin position="45"/>
        <end position="65"/>
    </location>
</feature>
<evidence type="ECO:0000256" key="5">
    <source>
        <dbReference type="SAM" id="Phobius"/>
    </source>
</evidence>
<evidence type="ECO:0000256" key="3">
    <source>
        <dbReference type="ARBA" id="ARBA00022989"/>
    </source>
</evidence>
<dbReference type="InterPro" id="IPR007267">
    <property type="entry name" value="GtrA_DPMS_TM"/>
</dbReference>
<reference evidence="7 8" key="1">
    <citation type="submission" date="2018-08" db="EMBL/GenBank/DDBJ databases">
        <title>Genomic Encyclopedia of Archaeal and Bacterial Type Strains, Phase II (KMG-II): from individual species to whole genera.</title>
        <authorList>
            <person name="Goeker M."/>
        </authorList>
    </citation>
    <scope>NUCLEOTIDE SEQUENCE [LARGE SCALE GENOMIC DNA]</scope>
    <source>
        <strain evidence="7 8">ATCC 27112</strain>
    </source>
</reference>
<evidence type="ECO:0000256" key="1">
    <source>
        <dbReference type="ARBA" id="ARBA00004141"/>
    </source>
</evidence>